<sequence>MKKTLLILFIFLSISCFAQFSKTHYIPPLTSGTSSAVAPQDHYLYISTPSLLDVKVKVIEIGKNVYTRSINKNNPWIYSIGSGNDTQIFTPNTTIGKLNNKGYIVEAEDLIYTSLRTNAGSYAQAGGLVSKGNSALGKEFRIGAMLNKYNTTGLMNFASILAVENGTNITISNIPNGTVLTDGTQFTGPLSFTLNKNESYVLAMENNGSNFNSTNIIGSLINSDKDIVVNAGSFGGSNYEGPITDNSRGRDVGFDQIVSFEKTGKEYIFIKGLGTDVLERVLLIAHKDNTKIYVNGNLTPVIKNAGEYLILDGSDYSNNNLYVTSSENIFAYQSIGGTVSPANQNLFFVPPINCSTPTIVDNIPFIDSIGSTAFYGSINVVTETGATVLINDAPIQSSPITINANPGFVYYSVSGLSGNVSVKSTTQVYVSYLGTNGFATYGGYYSGFDLKPEIISDKLTAATTACIPNVILKINELTSYDTFQWFFNEVAIPGATTNKYTPSQPGYYQVRGSILNCGSTVFSDKIPVSKCPHDSDNDGTNNNIDIDLDNDGITNQSEVFISLINQSNPLLGTEYNGVISGSGTITGKSLYGFVSEVPAGKAKTVRYTINLNQPESLIFSYISQNNANQTTLVTDYMNSEGDFIVRVPTDKTITVTDPTGQLLIDTNYDGIYESGVKQFSSFEIRFRLNTTTPLIPGTGSFHFQTYLTNSLTFSHSNLSDLNNNKATFAIEHIQTFDSDSDGIPDLLDIDSDNDGIPDTVEAQGKGFKVFSGIDSDKNGLDNVFEPGLIRINTDNDIFNTFPVVYDQLDLDSDNDGIYDLVESGSNAIDSNKDGVIDGLAASFGINGLFDALETSPDSGKLNYIVTDTDSDGNFNYIDLDSDNDLCNDVTEAGFTDPNFDGLLGNNPITINTNGIVKSGSNGYTVPNSNYITAGLIIITSQPQNKSQCVLQNVSITNASNADTFQWQVSTDGILWNNIVNNSIYSNSNTNSLLITSVSASMNGYQYRVILNKTGNSCGLTSSSATLTTLALPVVANSIILKQCDDDTDGISDFNLTQKNSFISTNYLNEVFSYFTTLNGANTNDPTLKIGTPIAFSSGSGAVWARVENSNGCFSTSKINLIVSATQINQTTFHKNFTVCDDYVDTLNDDRDGIATFNFSSVTANIQAILPSPSSSYTIKYYKNEADALAETNEITNTTTYKNVGFPNQQQIWVRVDSNLDNACFGLGNYITLRVEKLPVAHAIPSYKECDEISNDGLFTFNTSTLQSNLLSGQTNVTVTYLDQNNNLLPSPFPNSFATRSQIIKARVTNNTTNTNNAIPCYDETSITFIVDRHPVANPVVILPACDDAAPSDTDGLNKFDTSAIQSTILNGQVGMVVKYYNSKGNSLSSPLPNPFNTATQNVKVTVENPLNTTCTEETIIQFIVNSFPIININANGDVDELVCSNLPTFYVQLHAGVQNGTPPSNYTYQWKKDGINIVGQTQEILNVNTEGNYTVEVSTVSGCSRTRTIKVTASDVAHLDSIKIVDLTDINSITVNVTGQGQYEYSLDETAGPFQLSNLFNNVPAGIHEVFINDKNGCGIVRQTIAVLGLPKYFTPNGDGYNDYWSVKGVNSNFNTNSIIFIYDRYGKLITKINPNSEGWDGNLNGNPLPADDYWCTVKLESGREAKGHFSLKR</sequence>
<evidence type="ECO:0000256" key="1">
    <source>
        <dbReference type="SAM" id="SignalP"/>
    </source>
</evidence>
<accession>A0ABW6HKH8</accession>
<proteinExistence type="predicted"/>
<dbReference type="NCBIfam" id="TIGR04131">
    <property type="entry name" value="Bac_Flav_CTERM"/>
    <property type="match status" value="1"/>
</dbReference>
<gene>
    <name evidence="2" type="ORF">ACFX5D_06055</name>
</gene>
<evidence type="ECO:0000313" key="2">
    <source>
        <dbReference type="EMBL" id="MFE3847524.1"/>
    </source>
</evidence>
<reference evidence="2 3" key="1">
    <citation type="submission" date="2024-06" db="EMBL/GenBank/DDBJ databases">
        <title>Flavobacterium spp. isolated from glacier.</title>
        <authorList>
            <person name="Han D."/>
        </authorList>
    </citation>
    <scope>NUCLEOTIDE SEQUENCE [LARGE SCALE GENOMIC DNA]</scope>
    <source>
        <strain evidence="2 3">LB3P45</strain>
    </source>
</reference>
<dbReference type="PROSITE" id="PS51257">
    <property type="entry name" value="PROKAR_LIPOPROTEIN"/>
    <property type="match status" value="1"/>
</dbReference>
<name>A0ABW6HKH8_9FLAO</name>
<keyword evidence="3" id="KW-1185">Reference proteome</keyword>
<dbReference type="InterPro" id="IPR028974">
    <property type="entry name" value="TSP_type-3_rpt"/>
</dbReference>
<dbReference type="RefSeq" id="WP_379857337.1">
    <property type="nucleotide sequence ID" value="NZ_JBHZQA010000003.1"/>
</dbReference>
<dbReference type="Gene3D" id="2.60.40.10">
    <property type="entry name" value="Immunoglobulins"/>
    <property type="match status" value="1"/>
</dbReference>
<dbReference type="InterPro" id="IPR026341">
    <property type="entry name" value="T9SS_type_B"/>
</dbReference>
<dbReference type="Pfam" id="PF13585">
    <property type="entry name" value="CHU_C"/>
    <property type="match status" value="1"/>
</dbReference>
<keyword evidence="1" id="KW-0732">Signal</keyword>
<dbReference type="Proteomes" id="UP001600039">
    <property type="component" value="Unassembled WGS sequence"/>
</dbReference>
<feature type="signal peptide" evidence="1">
    <location>
        <begin position="1"/>
        <end position="18"/>
    </location>
</feature>
<comment type="caution">
    <text evidence="2">The sequence shown here is derived from an EMBL/GenBank/DDBJ whole genome shotgun (WGS) entry which is preliminary data.</text>
</comment>
<organism evidence="2 3">
    <name type="scientific">Flavobacterium fructosi</name>
    <dbReference type="NCBI Taxonomy" id="3230416"/>
    <lineage>
        <taxon>Bacteria</taxon>
        <taxon>Pseudomonadati</taxon>
        <taxon>Bacteroidota</taxon>
        <taxon>Flavobacteriia</taxon>
        <taxon>Flavobacteriales</taxon>
        <taxon>Flavobacteriaceae</taxon>
        <taxon>Flavobacterium</taxon>
    </lineage>
</organism>
<dbReference type="SUPFAM" id="SSF103647">
    <property type="entry name" value="TSP type-3 repeat"/>
    <property type="match status" value="1"/>
</dbReference>
<protein>
    <submittedName>
        <fullName evidence="2">T9SS type B sorting domain-containing protein</fullName>
    </submittedName>
</protein>
<dbReference type="EMBL" id="JBHZQA010000003">
    <property type="protein sequence ID" value="MFE3847524.1"/>
    <property type="molecule type" value="Genomic_DNA"/>
</dbReference>
<dbReference type="Gene3D" id="4.10.1080.10">
    <property type="entry name" value="TSP type-3 repeat"/>
    <property type="match status" value="1"/>
</dbReference>
<feature type="chain" id="PRO_5046637532" evidence="1">
    <location>
        <begin position="19"/>
        <end position="1674"/>
    </location>
</feature>
<dbReference type="InterPro" id="IPR013783">
    <property type="entry name" value="Ig-like_fold"/>
</dbReference>
<evidence type="ECO:0000313" key="3">
    <source>
        <dbReference type="Proteomes" id="UP001600039"/>
    </source>
</evidence>